<name>A0ABQ5QVD1_9ACTN</name>
<evidence type="ECO:0000313" key="3">
    <source>
        <dbReference type="Proteomes" id="UP001144280"/>
    </source>
</evidence>
<accession>A0ABQ5QVD1</accession>
<gene>
    <name evidence="2" type="ORF">Pa4123_28860</name>
</gene>
<dbReference type="Proteomes" id="UP001144280">
    <property type="component" value="Unassembled WGS sequence"/>
</dbReference>
<keyword evidence="3" id="KW-1185">Reference proteome</keyword>
<evidence type="ECO:0000256" key="1">
    <source>
        <dbReference type="SAM" id="MobiDB-lite"/>
    </source>
</evidence>
<feature type="region of interest" description="Disordered" evidence="1">
    <location>
        <begin position="351"/>
        <end position="380"/>
    </location>
</feature>
<evidence type="ECO:0000313" key="2">
    <source>
        <dbReference type="EMBL" id="GLH97611.1"/>
    </source>
</evidence>
<protein>
    <submittedName>
        <fullName evidence="2">Uncharacterized protein</fullName>
    </submittedName>
</protein>
<organism evidence="2 3">
    <name type="scientific">Phytohabitans aurantiacus</name>
    <dbReference type="NCBI Taxonomy" id="3016789"/>
    <lineage>
        <taxon>Bacteria</taxon>
        <taxon>Bacillati</taxon>
        <taxon>Actinomycetota</taxon>
        <taxon>Actinomycetes</taxon>
        <taxon>Micromonosporales</taxon>
        <taxon>Micromonosporaceae</taxon>
    </lineage>
</organism>
<sequence length="416" mass="44064">MAHVSGFASGFLSDRGSHPLGMEWLRVPVGRDAAAWRTVPTERTVLAVVHTLACLGYVLDAVELLEPDQRVQVVFAQAPDLFAGGVPERLRALDAITIGWHQATHTDFDLVLAADSGSVHQLHGPVLALGHGVPNNKLAPPALGGPASNMVVGLSPPWLTWYGRVVPAAVALPHRNLLPVLERHCPQATPVAVVTGDLCLDRLRASRPYQHRYRDALGVKRPLVAVTSTWGPESLFARGWGVVSELLRSGQYDVAAVLHPAAWYGHGTRQVLGWLREQRRAGLLVVEPTSWRGLVAAADVLVGDHGSATAYAAGAGVPVLRAGGPATHTAPGSPVALTPMLAPDRPLAAQLREAAEKTSDATQKASEASEAANALTSEPGRAAGLLRTHMYRLMSLREPETACAAAPVPLPTLIKE</sequence>
<reference evidence="2" key="1">
    <citation type="submission" date="2022-12" db="EMBL/GenBank/DDBJ databases">
        <title>New Phytohabitans aurantiacus sp. RD004123 nov., an actinomycete isolated from soil.</title>
        <authorList>
            <person name="Triningsih D.W."/>
            <person name="Harunari E."/>
            <person name="Igarashi Y."/>
        </authorList>
    </citation>
    <scope>NUCLEOTIDE SEQUENCE</scope>
    <source>
        <strain evidence="2">RD004123</strain>
    </source>
</reference>
<dbReference type="EMBL" id="BSDI01000011">
    <property type="protein sequence ID" value="GLH97611.1"/>
    <property type="molecule type" value="Genomic_DNA"/>
</dbReference>
<proteinExistence type="predicted"/>
<comment type="caution">
    <text evidence="2">The sequence shown here is derived from an EMBL/GenBank/DDBJ whole genome shotgun (WGS) entry which is preliminary data.</text>
</comment>
<dbReference type="SUPFAM" id="SSF53756">
    <property type="entry name" value="UDP-Glycosyltransferase/glycogen phosphorylase"/>
    <property type="match status" value="1"/>
</dbReference>